<protein>
    <submittedName>
        <fullName evidence="1">Uncharacterized protein</fullName>
    </submittedName>
</protein>
<reference evidence="1" key="1">
    <citation type="journal article" date="2015" name="Nature">
        <title>Complex archaea that bridge the gap between prokaryotes and eukaryotes.</title>
        <authorList>
            <person name="Spang A."/>
            <person name="Saw J.H."/>
            <person name="Jorgensen S.L."/>
            <person name="Zaremba-Niedzwiedzka K."/>
            <person name="Martijn J."/>
            <person name="Lind A.E."/>
            <person name="van Eijk R."/>
            <person name="Schleper C."/>
            <person name="Guy L."/>
            <person name="Ettema T.J."/>
        </authorList>
    </citation>
    <scope>NUCLEOTIDE SEQUENCE</scope>
</reference>
<name>A0A0F9IGS5_9ZZZZ</name>
<gene>
    <name evidence="1" type="ORF">LCGC14_1943360</name>
</gene>
<accession>A0A0F9IGS5</accession>
<proteinExistence type="predicted"/>
<evidence type="ECO:0000313" key="1">
    <source>
        <dbReference type="EMBL" id="KKL86572.1"/>
    </source>
</evidence>
<sequence>MADDPAVGEPAPICVLQVMQEYRDTLVLPFQLLKRYRHGTFLDHPVAVGADPNAGSKPLCKVLASLSILPKSVLHYILEQIGGGNLDFDYEVSVASIHVDFPAYPIAEPLTENEPNTVREESFIVIFPAVVTTHILLASVRLAKSQIRY</sequence>
<comment type="caution">
    <text evidence="1">The sequence shown here is derived from an EMBL/GenBank/DDBJ whole genome shotgun (WGS) entry which is preliminary data.</text>
</comment>
<organism evidence="1">
    <name type="scientific">marine sediment metagenome</name>
    <dbReference type="NCBI Taxonomy" id="412755"/>
    <lineage>
        <taxon>unclassified sequences</taxon>
        <taxon>metagenomes</taxon>
        <taxon>ecological metagenomes</taxon>
    </lineage>
</organism>
<dbReference type="AlphaFoldDB" id="A0A0F9IGS5"/>
<dbReference type="EMBL" id="LAZR01021075">
    <property type="protein sequence ID" value="KKL86572.1"/>
    <property type="molecule type" value="Genomic_DNA"/>
</dbReference>